<evidence type="ECO:0000313" key="1">
    <source>
        <dbReference type="EMBL" id="AEI77223.1"/>
    </source>
</evidence>
<dbReference type="Proteomes" id="UP000006798">
    <property type="component" value="Chromosome 1"/>
</dbReference>
<dbReference type="EMBL" id="CP002877">
    <property type="protein sequence ID" value="AEI77223.1"/>
    <property type="molecule type" value="Genomic_DNA"/>
</dbReference>
<proteinExistence type="predicted"/>
<name>G0EX50_CUPNN</name>
<organism evidence="1 2">
    <name type="scientific">Cupriavidus necator (strain ATCC 43291 / DSM 13513 / CCUG 52238 / LMG 8453 / N-1)</name>
    <name type="common">Ralstonia eutropha</name>
    <dbReference type="NCBI Taxonomy" id="1042878"/>
    <lineage>
        <taxon>Bacteria</taxon>
        <taxon>Pseudomonadati</taxon>
        <taxon>Pseudomonadota</taxon>
        <taxon>Betaproteobacteria</taxon>
        <taxon>Burkholderiales</taxon>
        <taxon>Burkholderiaceae</taxon>
        <taxon>Cupriavidus</taxon>
    </lineage>
</organism>
<sequence length="49" mass="5458">MPSPWAGPREIRQPLSALGWRAGRLASPPISCHPFSTIEFQNHKFGIQS</sequence>
<dbReference type="KEGG" id="cnc:CNE_1c18830"/>
<reference evidence="1 2" key="1">
    <citation type="journal article" date="2011" name="J. Bacteriol.">
        <title>Complete genome sequence of the type strain Cupriavidus necator N-1.</title>
        <authorList>
            <person name="Poehlein A."/>
            <person name="Kusian B."/>
            <person name="Friedrich B."/>
            <person name="Daniel R."/>
            <person name="Bowien B."/>
        </authorList>
    </citation>
    <scope>NUCLEOTIDE SEQUENCE [LARGE SCALE GENOMIC DNA]</scope>
    <source>
        <strain evidence="2">ATCC 43291 / DSM 13513 / CCUG 52238 / LMG 8453 / N-1</strain>
    </source>
</reference>
<dbReference type="AlphaFoldDB" id="G0EX50"/>
<protein>
    <submittedName>
        <fullName evidence="1">Uncharacterized protein</fullName>
    </submittedName>
</protein>
<gene>
    <name evidence="1" type="ordered locus">CNE_1c18830</name>
</gene>
<accession>G0EX50</accession>
<evidence type="ECO:0000313" key="2">
    <source>
        <dbReference type="Proteomes" id="UP000006798"/>
    </source>
</evidence>
<dbReference type="HOGENOM" id="CLU_3134707_0_0_4"/>